<sequence length="75" mass="8221">MCYIVGTFVRLSQTTYQGARSSTRAEPALTLDSSSEHEIIIDLCSGERSAAPSDWLEEGVTGGSKEEREILISRK</sequence>
<proteinExistence type="predicted"/>
<evidence type="ECO:0000313" key="1">
    <source>
        <dbReference type="Proteomes" id="UP000887566"/>
    </source>
</evidence>
<organism evidence="1 2">
    <name type="scientific">Plectus sambesii</name>
    <dbReference type="NCBI Taxonomy" id="2011161"/>
    <lineage>
        <taxon>Eukaryota</taxon>
        <taxon>Metazoa</taxon>
        <taxon>Ecdysozoa</taxon>
        <taxon>Nematoda</taxon>
        <taxon>Chromadorea</taxon>
        <taxon>Plectida</taxon>
        <taxon>Plectina</taxon>
        <taxon>Plectoidea</taxon>
        <taxon>Plectidae</taxon>
        <taxon>Plectus</taxon>
    </lineage>
</organism>
<evidence type="ECO:0000313" key="2">
    <source>
        <dbReference type="WBParaSite" id="PSAMB.scaffold3054size19864.g21022.t1"/>
    </source>
</evidence>
<keyword evidence="1" id="KW-1185">Reference proteome</keyword>
<dbReference type="AlphaFoldDB" id="A0A914W4T9"/>
<dbReference type="WBParaSite" id="PSAMB.scaffold3054size19864.g21022.t1">
    <property type="protein sequence ID" value="PSAMB.scaffold3054size19864.g21022.t1"/>
    <property type="gene ID" value="PSAMB.scaffold3054size19864.g21022"/>
</dbReference>
<accession>A0A914W4T9</accession>
<protein>
    <submittedName>
        <fullName evidence="2">Uncharacterized protein</fullName>
    </submittedName>
</protein>
<reference evidence="2" key="1">
    <citation type="submission" date="2022-11" db="UniProtKB">
        <authorList>
            <consortium name="WormBaseParasite"/>
        </authorList>
    </citation>
    <scope>IDENTIFICATION</scope>
</reference>
<dbReference type="Proteomes" id="UP000887566">
    <property type="component" value="Unplaced"/>
</dbReference>
<name>A0A914W4T9_9BILA</name>